<comment type="caution">
    <text evidence="1">The sequence shown here is derived from an EMBL/GenBank/DDBJ whole genome shotgun (WGS) entry which is preliminary data.</text>
</comment>
<proteinExistence type="predicted"/>
<reference evidence="1" key="1">
    <citation type="submission" date="2021-01" db="EMBL/GenBank/DDBJ databases">
        <authorList>
            <consortium name="Genoscope - CEA"/>
            <person name="William W."/>
        </authorList>
    </citation>
    <scope>NUCLEOTIDE SEQUENCE</scope>
</reference>
<evidence type="ECO:0000313" key="2">
    <source>
        <dbReference type="Proteomes" id="UP000692954"/>
    </source>
</evidence>
<organism evidence="1 2">
    <name type="scientific">Paramecium sonneborni</name>
    <dbReference type="NCBI Taxonomy" id="65129"/>
    <lineage>
        <taxon>Eukaryota</taxon>
        <taxon>Sar</taxon>
        <taxon>Alveolata</taxon>
        <taxon>Ciliophora</taxon>
        <taxon>Intramacronucleata</taxon>
        <taxon>Oligohymenophorea</taxon>
        <taxon>Peniculida</taxon>
        <taxon>Parameciidae</taxon>
        <taxon>Paramecium</taxon>
    </lineage>
</organism>
<dbReference type="EMBL" id="CAJJDN010000002">
    <property type="protein sequence ID" value="CAD8047683.1"/>
    <property type="molecule type" value="Genomic_DNA"/>
</dbReference>
<keyword evidence="2" id="KW-1185">Reference proteome</keyword>
<accession>A0A8S1JYG1</accession>
<dbReference type="OrthoDB" id="285520at2759"/>
<protein>
    <submittedName>
        <fullName evidence="1">Uncharacterized protein</fullName>
    </submittedName>
</protein>
<name>A0A8S1JYG1_9CILI</name>
<dbReference type="Proteomes" id="UP000692954">
    <property type="component" value="Unassembled WGS sequence"/>
</dbReference>
<sequence length="438" mass="51221">MSEELKDTFDGYLMFDFSNFHGLMAQTFDNEEIDIPKVEKQPKRKAYNIPGPYLDSPPIEFERSGDCSEGILFNGQLGEDDIPEVNLDEDCLSNFNYSTSGFNLLANLDFEPDEDAYDNAINATSEPNSLHHRNSKVSRTKKISIFSPTLQFDDNVDQKIQMITLQNMELLKKEEKCDIDDFYKFLTSLDFLNVSNQKHNDDVMKVDQLFHLVQIRQFFDKMAVILFQKTDQLHSISYTSKLDQFKEKMDHFINLVQYMVDDGTYRQKSLRDQHVFKKDYTLTMSVAFFKGLEIISLYKSLLMQKNMQDRLKKYNSAKKNLQSYLRLWRLIKKLKVSLKQKNTQKSCTLTNSTLGNQSVELSISDPHAQIQLARIKDKDKDNNNNTKISLEGFDKYLNRTIKVQKTTICYAGVWNKKKLQSSQYSIYYSRNQSDQFDY</sequence>
<gene>
    <name evidence="1" type="ORF">PSON_ATCC_30995.1.T0020572</name>
</gene>
<evidence type="ECO:0000313" key="1">
    <source>
        <dbReference type="EMBL" id="CAD8047683.1"/>
    </source>
</evidence>
<dbReference type="AlphaFoldDB" id="A0A8S1JYG1"/>